<comment type="caution">
    <text evidence="1">The sequence shown here is derived from an EMBL/GenBank/DDBJ whole genome shotgun (WGS) entry which is preliminary data.</text>
</comment>
<proteinExistence type="predicted"/>
<gene>
    <name evidence="1" type="ORF">JAO74_12055</name>
</gene>
<reference evidence="2" key="1">
    <citation type="submission" date="2020-12" db="EMBL/GenBank/DDBJ databases">
        <title>Hymenobacter sp.</title>
        <authorList>
            <person name="Kim M.K."/>
        </authorList>
    </citation>
    <scope>NUCLEOTIDE SEQUENCE [LARGE SCALE GENOMIC DNA]</scope>
    <source>
        <strain evidence="2">BT553</strain>
    </source>
</reference>
<accession>A0ABS0XR68</accession>
<sequence length="187" mass="20187">MAKRRPTPSAIAPRTDVVVAGQRMEAAYSVPALAARAPGPWEREPDKLAWTDPDTGYACIIRRMPGGHLGGFVAVPPGHPLTGWAADAVPAQHVRAHGGLDYARACDERGPEAVSICHVKPDVANSDDTAWWFGFSCDLPDDLVPDHAAHAAEARQVGITQTYRNAEYVLDRCTELAADLAKAEERR</sequence>
<dbReference type="EMBL" id="JAELXS010000006">
    <property type="protein sequence ID" value="MBJ6122524.1"/>
    <property type="molecule type" value="Genomic_DNA"/>
</dbReference>
<dbReference type="RefSeq" id="WP_199038233.1">
    <property type="nucleotide sequence ID" value="NZ_JAELXS010000006.1"/>
</dbReference>
<keyword evidence="2" id="KW-1185">Reference proteome</keyword>
<evidence type="ECO:0000313" key="1">
    <source>
        <dbReference type="EMBL" id="MBJ6122524.1"/>
    </source>
</evidence>
<dbReference type="Proteomes" id="UP000640426">
    <property type="component" value="Unassembled WGS sequence"/>
</dbReference>
<evidence type="ECO:0000313" key="2">
    <source>
        <dbReference type="Proteomes" id="UP000640426"/>
    </source>
</evidence>
<name>A0ABS0XR68_9SPHN</name>
<protein>
    <submittedName>
        <fullName evidence="1">Uncharacterized protein</fullName>
    </submittedName>
</protein>
<organism evidence="1 2">
    <name type="scientific">Sphingomonas mollis</name>
    <dbReference type="NCBI Taxonomy" id="2795726"/>
    <lineage>
        <taxon>Bacteria</taxon>
        <taxon>Pseudomonadati</taxon>
        <taxon>Pseudomonadota</taxon>
        <taxon>Alphaproteobacteria</taxon>
        <taxon>Sphingomonadales</taxon>
        <taxon>Sphingomonadaceae</taxon>
        <taxon>Sphingomonas</taxon>
    </lineage>
</organism>